<dbReference type="GO" id="GO:0005634">
    <property type="term" value="C:nucleus"/>
    <property type="evidence" value="ECO:0007669"/>
    <property type="project" value="TreeGrafter"/>
</dbReference>
<dbReference type="SUPFAM" id="SSF57829">
    <property type="entry name" value="Zn-binding ribosomal proteins"/>
    <property type="match status" value="1"/>
</dbReference>
<dbReference type="PROSITE" id="PS50082">
    <property type="entry name" value="WD_REPEATS_2"/>
    <property type="match status" value="2"/>
</dbReference>
<keyword evidence="3" id="KW-0677">Repeat</keyword>
<organism evidence="8 9">
    <name type="scientific">Hymenoscyphus fraxineus</name>
    <dbReference type="NCBI Taxonomy" id="746836"/>
    <lineage>
        <taxon>Eukaryota</taxon>
        <taxon>Fungi</taxon>
        <taxon>Dikarya</taxon>
        <taxon>Ascomycota</taxon>
        <taxon>Pezizomycotina</taxon>
        <taxon>Leotiomycetes</taxon>
        <taxon>Helotiales</taxon>
        <taxon>Helotiaceae</taxon>
        <taxon>Hymenoscyphus</taxon>
    </lineage>
</organism>
<dbReference type="EMBL" id="CAJVRL010000014">
    <property type="protein sequence ID" value="CAG8949499.1"/>
    <property type="molecule type" value="Genomic_DNA"/>
</dbReference>
<protein>
    <recommendedName>
        <fullName evidence="10">WD40 repeat-like protein</fullName>
    </recommendedName>
</protein>
<keyword evidence="2 6" id="KW-0853">WD repeat</keyword>
<accession>A0A9N9KKQ4</accession>
<dbReference type="Pfam" id="PF01783">
    <property type="entry name" value="Ribosomal_L32p"/>
    <property type="match status" value="1"/>
</dbReference>
<evidence type="ECO:0000256" key="6">
    <source>
        <dbReference type="PROSITE-ProRule" id="PRU00221"/>
    </source>
</evidence>
<feature type="repeat" description="WD" evidence="6">
    <location>
        <begin position="486"/>
        <end position="527"/>
    </location>
</feature>
<keyword evidence="4" id="KW-0689">Ribosomal protein</keyword>
<keyword evidence="9" id="KW-1185">Reference proteome</keyword>
<dbReference type="CDD" id="cd00200">
    <property type="entry name" value="WD40"/>
    <property type="match status" value="1"/>
</dbReference>
<feature type="region of interest" description="Disordered" evidence="7">
    <location>
        <begin position="137"/>
        <end position="173"/>
    </location>
</feature>
<evidence type="ECO:0000313" key="8">
    <source>
        <dbReference type="EMBL" id="CAG8949499.1"/>
    </source>
</evidence>
<dbReference type="Gene3D" id="2.130.10.10">
    <property type="entry name" value="YVTN repeat-like/Quinoprotein amine dehydrogenase"/>
    <property type="match status" value="1"/>
</dbReference>
<evidence type="ECO:0008006" key="10">
    <source>
        <dbReference type="Google" id="ProtNLM"/>
    </source>
</evidence>
<evidence type="ECO:0000256" key="2">
    <source>
        <dbReference type="ARBA" id="ARBA00022574"/>
    </source>
</evidence>
<evidence type="ECO:0000256" key="3">
    <source>
        <dbReference type="ARBA" id="ARBA00022737"/>
    </source>
</evidence>
<reference evidence="8" key="1">
    <citation type="submission" date="2021-07" db="EMBL/GenBank/DDBJ databases">
        <authorList>
            <person name="Durling M."/>
        </authorList>
    </citation>
    <scope>NUCLEOTIDE SEQUENCE</scope>
</reference>
<dbReference type="GO" id="GO:0003735">
    <property type="term" value="F:structural constituent of ribosome"/>
    <property type="evidence" value="ECO:0007669"/>
    <property type="project" value="InterPro"/>
</dbReference>
<dbReference type="Pfam" id="PF00400">
    <property type="entry name" value="WD40"/>
    <property type="match status" value="3"/>
</dbReference>
<dbReference type="InterPro" id="IPR001680">
    <property type="entry name" value="WD40_rpt"/>
</dbReference>
<dbReference type="InterPro" id="IPR036322">
    <property type="entry name" value="WD40_repeat_dom_sf"/>
</dbReference>
<name>A0A9N9KKQ4_9HELO</name>
<dbReference type="AlphaFoldDB" id="A0A9N9KKQ4"/>
<dbReference type="SUPFAM" id="SSF50978">
    <property type="entry name" value="WD40 repeat-like"/>
    <property type="match status" value="1"/>
</dbReference>
<dbReference type="InterPro" id="IPR019775">
    <property type="entry name" value="WD40_repeat_CS"/>
</dbReference>
<dbReference type="InterPro" id="IPR051510">
    <property type="entry name" value="SKI8"/>
</dbReference>
<dbReference type="GO" id="GO:0015934">
    <property type="term" value="C:large ribosomal subunit"/>
    <property type="evidence" value="ECO:0007669"/>
    <property type="project" value="InterPro"/>
</dbReference>
<dbReference type="InterPro" id="IPR015943">
    <property type="entry name" value="WD40/YVTN_repeat-like_dom_sf"/>
</dbReference>
<dbReference type="PANTHER" id="PTHR44090">
    <property type="entry name" value="WD REPEAT-CONTAINING PROTEIN 61"/>
    <property type="match status" value="1"/>
</dbReference>
<evidence type="ECO:0000256" key="7">
    <source>
        <dbReference type="SAM" id="MobiDB-lite"/>
    </source>
</evidence>
<comment type="caution">
    <text evidence="8">The sequence shown here is derived from an EMBL/GenBank/DDBJ whole genome shotgun (WGS) entry which is preliminary data.</text>
</comment>
<evidence type="ECO:0000256" key="5">
    <source>
        <dbReference type="ARBA" id="ARBA00023274"/>
    </source>
</evidence>
<proteinExistence type="inferred from homology"/>
<dbReference type="NCBIfam" id="TIGR01031">
    <property type="entry name" value="rpmF_bact"/>
    <property type="match status" value="1"/>
</dbReference>
<sequence length="569" mass="62034">MASAHVSTRSILSSFLPRLSTSTVSSTFRHTTFYSRQLSHPLLPSISLALPASIQLNVPGIVEGIWESILRAVPKNKTSHSKKRSRQMAGKGLKDVTSLNKCSVCGNVKRAHLLCPFCVKEIQDFWKGKKQASVEEPNVLKAEGRETLEGEETPEETEKRAREDAARTVKRAPVKDEDQDVNTIVLYKAFGVWKGVECYAPTRPFESFLRPNVGVDCTVVYVAAMKPASFAPRQISSNLSPNLSPNSHPRSFNASVTMSKQYLTTHTVDDAHITDIYSIATTGTQILSASGASSIKIHSTTSPEIPLAQTLKGAHKLGCHHIVTSRNGRVAASAGFGGEVKIWGISDTEEWEEQGKIVEGNQAGEVWAIALSEDGHFLASTTYDGRINVWDLVEGRKKIREYETKGSFGMCIDMSRDGKFTASGHENGGVYLFNNDTGRMVYSLPGLVKPVRTVSFSPAGTRLAAAGDATVIALYDVQHGEQVANLTGHSAWIFSVDWSDTGEYLLSGSFDGKVKVWSIDRRACVATHSETDKTLWSVKWLPKIAGRSEAFATAGANRSISFYREATGG</sequence>
<keyword evidence="5" id="KW-0687">Ribonucleoprotein</keyword>
<dbReference type="PANTHER" id="PTHR44090:SF1">
    <property type="entry name" value="SUPERKILLER COMPLEX PROTEIN 8"/>
    <property type="match status" value="1"/>
</dbReference>
<dbReference type="OrthoDB" id="10251741at2759"/>
<evidence type="ECO:0000256" key="4">
    <source>
        <dbReference type="ARBA" id="ARBA00022980"/>
    </source>
</evidence>
<feature type="compositionally biased region" description="Basic and acidic residues" evidence="7">
    <location>
        <begin position="156"/>
        <end position="167"/>
    </location>
</feature>
<dbReference type="InterPro" id="IPR002677">
    <property type="entry name" value="Ribosomal_bL32"/>
</dbReference>
<comment type="similarity">
    <text evidence="1">Belongs to the bacterial ribosomal protein bL32 family.</text>
</comment>
<feature type="repeat" description="WD" evidence="6">
    <location>
        <begin position="359"/>
        <end position="400"/>
    </location>
</feature>
<dbReference type="SMART" id="SM00320">
    <property type="entry name" value="WD40"/>
    <property type="match status" value="7"/>
</dbReference>
<gene>
    <name evidence="8" type="ORF">HYFRA_00007729</name>
</gene>
<evidence type="ECO:0000256" key="1">
    <source>
        <dbReference type="ARBA" id="ARBA00008560"/>
    </source>
</evidence>
<dbReference type="InterPro" id="IPR011332">
    <property type="entry name" value="Ribosomal_zn-bd"/>
</dbReference>
<dbReference type="GO" id="GO:0006412">
    <property type="term" value="P:translation"/>
    <property type="evidence" value="ECO:0007669"/>
    <property type="project" value="InterPro"/>
</dbReference>
<dbReference type="PROSITE" id="PS00678">
    <property type="entry name" value="WD_REPEATS_1"/>
    <property type="match status" value="1"/>
</dbReference>
<dbReference type="PROSITE" id="PS50294">
    <property type="entry name" value="WD_REPEATS_REGION"/>
    <property type="match status" value="2"/>
</dbReference>
<evidence type="ECO:0000313" key="9">
    <source>
        <dbReference type="Proteomes" id="UP000696280"/>
    </source>
</evidence>
<dbReference type="Proteomes" id="UP000696280">
    <property type="component" value="Unassembled WGS sequence"/>
</dbReference>